<dbReference type="Proteomes" id="UP000266723">
    <property type="component" value="Unassembled WGS sequence"/>
</dbReference>
<name>A0ABQ7DHU6_BRACR</name>
<reference evidence="2 3" key="1">
    <citation type="journal article" date="2020" name="BMC Genomics">
        <title>Intraspecific diversification of the crop wild relative Brassica cretica Lam. using demographic model selection.</title>
        <authorList>
            <person name="Kioukis A."/>
            <person name="Michalopoulou V.A."/>
            <person name="Briers L."/>
            <person name="Pirintsos S."/>
            <person name="Studholme D.J."/>
            <person name="Pavlidis P."/>
            <person name="Sarris P.F."/>
        </authorList>
    </citation>
    <scope>NUCLEOTIDE SEQUENCE [LARGE SCALE GENOMIC DNA]</scope>
    <source>
        <strain evidence="3">cv. PFS-1207/04</strain>
    </source>
</reference>
<accession>A0ABQ7DHU6</accession>
<evidence type="ECO:0000313" key="2">
    <source>
        <dbReference type="EMBL" id="KAF3576860.1"/>
    </source>
</evidence>
<feature type="compositionally biased region" description="Polar residues" evidence="1">
    <location>
        <begin position="53"/>
        <end position="70"/>
    </location>
</feature>
<proteinExistence type="predicted"/>
<protein>
    <submittedName>
        <fullName evidence="2">Uncharacterized protein</fullName>
    </submittedName>
</protein>
<feature type="compositionally biased region" description="Basic residues" evidence="1">
    <location>
        <begin position="40"/>
        <end position="52"/>
    </location>
</feature>
<keyword evidence="3" id="KW-1185">Reference proteome</keyword>
<dbReference type="EMBL" id="QGKV02000649">
    <property type="protein sequence ID" value="KAF3576860.1"/>
    <property type="molecule type" value="Genomic_DNA"/>
</dbReference>
<gene>
    <name evidence="2" type="ORF">DY000_02029306</name>
</gene>
<comment type="caution">
    <text evidence="2">The sequence shown here is derived from an EMBL/GenBank/DDBJ whole genome shotgun (WGS) entry which is preliminary data.</text>
</comment>
<feature type="compositionally biased region" description="Low complexity" evidence="1">
    <location>
        <begin position="9"/>
        <end position="19"/>
    </location>
</feature>
<evidence type="ECO:0000313" key="3">
    <source>
        <dbReference type="Proteomes" id="UP000266723"/>
    </source>
</evidence>
<evidence type="ECO:0000256" key="1">
    <source>
        <dbReference type="SAM" id="MobiDB-lite"/>
    </source>
</evidence>
<sequence>MGADERGKSTTSSLTSPSKPRIETEDDSLGPHGVSSHLSRLLRQKKYPKPRRTTTLSVLTASPPSRSRSLQFGDKFPTI</sequence>
<feature type="region of interest" description="Disordered" evidence="1">
    <location>
        <begin position="1"/>
        <end position="79"/>
    </location>
</feature>
<organism evidence="2 3">
    <name type="scientific">Brassica cretica</name>
    <name type="common">Mustard</name>
    <dbReference type="NCBI Taxonomy" id="69181"/>
    <lineage>
        <taxon>Eukaryota</taxon>
        <taxon>Viridiplantae</taxon>
        <taxon>Streptophyta</taxon>
        <taxon>Embryophyta</taxon>
        <taxon>Tracheophyta</taxon>
        <taxon>Spermatophyta</taxon>
        <taxon>Magnoliopsida</taxon>
        <taxon>eudicotyledons</taxon>
        <taxon>Gunneridae</taxon>
        <taxon>Pentapetalae</taxon>
        <taxon>rosids</taxon>
        <taxon>malvids</taxon>
        <taxon>Brassicales</taxon>
        <taxon>Brassicaceae</taxon>
        <taxon>Brassiceae</taxon>
        <taxon>Brassica</taxon>
    </lineage>
</organism>